<dbReference type="Gene3D" id="3.40.630.10">
    <property type="entry name" value="Zn peptidases"/>
    <property type="match status" value="1"/>
</dbReference>
<evidence type="ECO:0000256" key="10">
    <source>
        <dbReference type="ARBA" id="ARBA00022729"/>
    </source>
</evidence>
<evidence type="ECO:0000256" key="20">
    <source>
        <dbReference type="ARBA" id="ARBA00033328"/>
    </source>
</evidence>
<evidence type="ECO:0000256" key="11">
    <source>
        <dbReference type="ARBA" id="ARBA00022801"/>
    </source>
</evidence>
<keyword evidence="24" id="KW-1185">Reference proteome</keyword>
<evidence type="ECO:0000256" key="17">
    <source>
        <dbReference type="ARBA" id="ARBA00023180"/>
    </source>
</evidence>
<keyword evidence="7" id="KW-0121">Carboxypeptidase</keyword>
<name>A0A2S4ZZZ6_9SPHI</name>
<accession>A0A2S4ZZZ6</accession>
<keyword evidence="16" id="KW-0865">Zymogen</keyword>
<dbReference type="GO" id="GO:0070573">
    <property type="term" value="F:metallodipeptidase activity"/>
    <property type="evidence" value="ECO:0007669"/>
    <property type="project" value="InterPro"/>
</dbReference>
<reference evidence="23 24" key="1">
    <citation type="submission" date="2018-01" db="EMBL/GenBank/DDBJ databases">
        <authorList>
            <person name="Gaut B.S."/>
            <person name="Morton B.R."/>
            <person name="Clegg M.T."/>
            <person name="Duvall M.R."/>
        </authorList>
    </citation>
    <scope>NUCLEOTIDE SEQUENCE [LARGE SCALE GENOMIC DNA]</scope>
    <source>
        <strain evidence="23 24">HR-AV</strain>
    </source>
</reference>
<evidence type="ECO:0000256" key="6">
    <source>
        <dbReference type="ARBA" id="ARBA00022525"/>
    </source>
</evidence>
<evidence type="ECO:0000256" key="21">
    <source>
        <dbReference type="SAM" id="SignalP"/>
    </source>
</evidence>
<evidence type="ECO:0000256" key="13">
    <source>
        <dbReference type="ARBA" id="ARBA00022833"/>
    </source>
</evidence>
<keyword evidence="8" id="KW-0645">Protease</keyword>
<evidence type="ECO:0000256" key="1">
    <source>
        <dbReference type="ARBA" id="ARBA00004240"/>
    </source>
</evidence>
<dbReference type="AlphaFoldDB" id="A0A2S4ZZZ6"/>
<evidence type="ECO:0000256" key="15">
    <source>
        <dbReference type="ARBA" id="ARBA00023049"/>
    </source>
</evidence>
<dbReference type="GO" id="GO:0005764">
    <property type="term" value="C:lysosome"/>
    <property type="evidence" value="ECO:0007669"/>
    <property type="project" value="UniProtKB-SubCell"/>
</dbReference>
<comment type="caution">
    <text evidence="23">The sequence shown here is derived from an EMBL/GenBank/DDBJ whole genome shotgun (WGS) entry which is preliminary data.</text>
</comment>
<proteinExistence type="predicted"/>
<evidence type="ECO:0000256" key="7">
    <source>
        <dbReference type="ARBA" id="ARBA00022645"/>
    </source>
</evidence>
<keyword evidence="18" id="KW-0458">Lysosome</keyword>
<dbReference type="Pfam" id="PF04389">
    <property type="entry name" value="Peptidase_M28"/>
    <property type="match status" value="1"/>
</dbReference>
<comment type="subcellular location">
    <subcellularLocation>
        <location evidence="1">Endoplasmic reticulum</location>
    </subcellularLocation>
    <subcellularLocation>
        <location evidence="3">Golgi apparatus</location>
    </subcellularLocation>
    <subcellularLocation>
        <location evidence="2">Lysosome</location>
    </subcellularLocation>
    <subcellularLocation>
        <location evidence="4">Secreted</location>
    </subcellularLocation>
</comment>
<evidence type="ECO:0000313" key="23">
    <source>
        <dbReference type="EMBL" id="POY35552.1"/>
    </source>
</evidence>
<evidence type="ECO:0000256" key="16">
    <source>
        <dbReference type="ARBA" id="ARBA00023145"/>
    </source>
</evidence>
<evidence type="ECO:0000259" key="22">
    <source>
        <dbReference type="Pfam" id="PF04389"/>
    </source>
</evidence>
<feature type="domain" description="Peptidase M28" evidence="22">
    <location>
        <begin position="257"/>
        <end position="370"/>
    </location>
</feature>
<keyword evidence="11" id="KW-0378">Hydrolase</keyword>
<dbReference type="RefSeq" id="WP_103789826.1">
    <property type="nucleotide sequence ID" value="NZ_PQVF01000010.1"/>
</dbReference>
<dbReference type="EMBL" id="PQVF01000010">
    <property type="protein sequence ID" value="POY35552.1"/>
    <property type="molecule type" value="Genomic_DNA"/>
</dbReference>
<dbReference type="Gene3D" id="3.50.30.30">
    <property type="match status" value="1"/>
</dbReference>
<dbReference type="OrthoDB" id="9769665at2"/>
<evidence type="ECO:0000256" key="3">
    <source>
        <dbReference type="ARBA" id="ARBA00004555"/>
    </source>
</evidence>
<comment type="subunit">
    <text evidence="19">Homodimer. The monomeric form is inactive while the homodimer is active.</text>
</comment>
<feature type="chain" id="PRO_5015522362" description="Carboxypeptidase Q" evidence="21">
    <location>
        <begin position="20"/>
        <end position="456"/>
    </location>
</feature>
<keyword evidence="6" id="KW-0964">Secreted</keyword>
<gene>
    <name evidence="23" type="ORF">C3K47_14240</name>
</gene>
<evidence type="ECO:0000256" key="4">
    <source>
        <dbReference type="ARBA" id="ARBA00004613"/>
    </source>
</evidence>
<evidence type="ECO:0000256" key="14">
    <source>
        <dbReference type="ARBA" id="ARBA00023034"/>
    </source>
</evidence>
<keyword evidence="17" id="KW-0325">Glycoprotein</keyword>
<evidence type="ECO:0000256" key="8">
    <source>
        <dbReference type="ARBA" id="ARBA00022670"/>
    </source>
</evidence>
<feature type="signal peptide" evidence="21">
    <location>
        <begin position="1"/>
        <end position="19"/>
    </location>
</feature>
<dbReference type="GO" id="GO:0005576">
    <property type="term" value="C:extracellular region"/>
    <property type="evidence" value="ECO:0007669"/>
    <property type="project" value="UniProtKB-SubCell"/>
</dbReference>
<keyword evidence="13" id="KW-0862">Zinc</keyword>
<dbReference type="GO" id="GO:0006508">
    <property type="term" value="P:proteolysis"/>
    <property type="evidence" value="ECO:0007669"/>
    <property type="project" value="UniProtKB-KW"/>
</dbReference>
<keyword evidence="15" id="KW-0482">Metalloprotease</keyword>
<evidence type="ECO:0000256" key="2">
    <source>
        <dbReference type="ARBA" id="ARBA00004371"/>
    </source>
</evidence>
<protein>
    <recommendedName>
        <fullName evidence="5">Carboxypeptidase Q</fullName>
    </recommendedName>
    <alternativeName>
        <fullName evidence="20">Plasma glutamate carboxypeptidase</fullName>
    </alternativeName>
</protein>
<sequence length="456" mass="49868">MKKSCLLVAIACFAISAKASHIDSATVSRIYDEILEKGRVYENLHYLCKNIGPRLSGSTNAQKAVDWTKSLMESYAFDKVYLQEVMVPHWERGAKEKAYFKLNNKKQLVAVAALGGSVGAEMGIEAEVVEVYNFNQLKELGEEKLRGKIVFFNRPMNPKAIRTFNAYGEAVNQRVQGATEAAKYGAIGVVVRSMTTRIDEFPHTGSLRYDQSITQIPAVAIATKDANLLSSAIKAQPTTRFYMKLNCKTLPDVVSYNVIGEIKGSERPEQIITVGGHLDSWDLAEGAHDDGAGTMQSVEVLRTLKSLGIKPKHTIRVVLFMNEENGLRGGLKYAENAKLTGEQHLAAIESDSGGLTPRGFSMDASAAIVEKVLLWKPVFDGFELNEIGGGGGSGADIGPLKPLGTALFGFRPDSQRYFDFHHAANDVFENVNERELKLGAAAMTLLVYLIDQNGLN</sequence>
<dbReference type="PANTHER" id="PTHR12053">
    <property type="entry name" value="PROTEASE FAMILY M28 PLASMA GLUTAMATE CARBOXYPEPTIDASE-RELATED"/>
    <property type="match status" value="1"/>
</dbReference>
<evidence type="ECO:0000256" key="9">
    <source>
        <dbReference type="ARBA" id="ARBA00022723"/>
    </source>
</evidence>
<keyword evidence="12" id="KW-0256">Endoplasmic reticulum</keyword>
<evidence type="ECO:0000313" key="24">
    <source>
        <dbReference type="Proteomes" id="UP000236893"/>
    </source>
</evidence>
<evidence type="ECO:0000256" key="5">
    <source>
        <dbReference type="ARBA" id="ARBA00014116"/>
    </source>
</evidence>
<dbReference type="Proteomes" id="UP000236893">
    <property type="component" value="Unassembled WGS sequence"/>
</dbReference>
<evidence type="ECO:0000256" key="18">
    <source>
        <dbReference type="ARBA" id="ARBA00023228"/>
    </source>
</evidence>
<dbReference type="GO" id="GO:0004180">
    <property type="term" value="F:carboxypeptidase activity"/>
    <property type="evidence" value="ECO:0007669"/>
    <property type="project" value="UniProtKB-KW"/>
</dbReference>
<evidence type="ECO:0000256" key="12">
    <source>
        <dbReference type="ARBA" id="ARBA00022824"/>
    </source>
</evidence>
<evidence type="ECO:0000256" key="19">
    <source>
        <dbReference type="ARBA" id="ARBA00025833"/>
    </source>
</evidence>
<dbReference type="PANTHER" id="PTHR12053:SF3">
    <property type="entry name" value="CARBOXYPEPTIDASE Q"/>
    <property type="match status" value="1"/>
</dbReference>
<dbReference type="InterPro" id="IPR007484">
    <property type="entry name" value="Peptidase_M28"/>
</dbReference>
<keyword evidence="14" id="KW-0333">Golgi apparatus</keyword>
<dbReference type="SUPFAM" id="SSF53187">
    <property type="entry name" value="Zn-dependent exopeptidases"/>
    <property type="match status" value="1"/>
</dbReference>
<dbReference type="GO" id="GO:0046872">
    <property type="term" value="F:metal ion binding"/>
    <property type="evidence" value="ECO:0007669"/>
    <property type="project" value="UniProtKB-KW"/>
</dbReference>
<dbReference type="InterPro" id="IPR039866">
    <property type="entry name" value="CPQ"/>
</dbReference>
<organism evidence="23 24">
    <name type="scientific">Solitalea longa</name>
    <dbReference type="NCBI Taxonomy" id="2079460"/>
    <lineage>
        <taxon>Bacteria</taxon>
        <taxon>Pseudomonadati</taxon>
        <taxon>Bacteroidota</taxon>
        <taxon>Sphingobacteriia</taxon>
        <taxon>Sphingobacteriales</taxon>
        <taxon>Sphingobacteriaceae</taxon>
        <taxon>Solitalea</taxon>
    </lineage>
</organism>
<keyword evidence="10 21" id="KW-0732">Signal</keyword>
<keyword evidence="9" id="KW-0479">Metal-binding</keyword>